<feature type="domain" description="ABC transporter" evidence="9">
    <location>
        <begin position="270"/>
        <end position="514"/>
    </location>
</feature>
<dbReference type="SMART" id="SM00382">
    <property type="entry name" value="AAA"/>
    <property type="match status" value="2"/>
</dbReference>
<dbReference type="Pfam" id="PF00005">
    <property type="entry name" value="ABC_tran"/>
    <property type="match status" value="2"/>
</dbReference>
<dbReference type="CDD" id="cd03215">
    <property type="entry name" value="ABC_Carb_Monos_II"/>
    <property type="match status" value="1"/>
</dbReference>
<dbReference type="GO" id="GO:0005524">
    <property type="term" value="F:ATP binding"/>
    <property type="evidence" value="ECO:0007669"/>
    <property type="project" value="UniProtKB-KW"/>
</dbReference>
<evidence type="ECO:0000256" key="4">
    <source>
        <dbReference type="ARBA" id="ARBA00022737"/>
    </source>
</evidence>
<dbReference type="InterPro" id="IPR027417">
    <property type="entry name" value="P-loop_NTPase"/>
</dbReference>
<dbReference type="InterPro" id="IPR003593">
    <property type="entry name" value="AAA+_ATPase"/>
</dbReference>
<proteinExistence type="predicted"/>
<keyword evidence="3" id="KW-0762">Sugar transport</keyword>
<dbReference type="PATRIC" id="fig|1420013.3.peg.3766"/>
<keyword evidence="8" id="KW-0472">Membrane</keyword>
<dbReference type="SUPFAM" id="SSF52540">
    <property type="entry name" value="P-loop containing nucleoside triphosphate hydrolases"/>
    <property type="match status" value="2"/>
</dbReference>
<keyword evidence="1" id="KW-0813">Transport</keyword>
<dbReference type="EMBL" id="CP006918">
    <property type="protein sequence ID" value="AHM80783.1"/>
    <property type="molecule type" value="Genomic_DNA"/>
</dbReference>
<keyword evidence="2" id="KW-1003">Cell membrane</keyword>
<protein>
    <recommendedName>
        <fullName evidence="9">ABC transporter domain-containing protein</fullName>
    </recommendedName>
</protein>
<evidence type="ECO:0000313" key="11">
    <source>
        <dbReference type="Proteomes" id="UP000019586"/>
    </source>
</evidence>
<accession>W8UYR0</accession>
<keyword evidence="5" id="KW-0547">Nucleotide-binding</keyword>
<keyword evidence="7" id="KW-1278">Translocase</keyword>
<dbReference type="AlphaFoldDB" id="W8UYR0"/>
<evidence type="ECO:0000313" key="10">
    <source>
        <dbReference type="EMBL" id="AHM80783.1"/>
    </source>
</evidence>
<name>W8UYR0_KLEPN</name>
<dbReference type="InterPro" id="IPR017871">
    <property type="entry name" value="ABC_transporter-like_CS"/>
</dbReference>
<dbReference type="PANTHER" id="PTHR43790">
    <property type="entry name" value="CARBOHYDRATE TRANSPORT ATP-BINDING PROTEIN MG119-RELATED"/>
    <property type="match status" value="1"/>
</dbReference>
<dbReference type="PROSITE" id="PS50893">
    <property type="entry name" value="ABC_TRANSPORTER_2"/>
    <property type="match status" value="2"/>
</dbReference>
<evidence type="ECO:0000256" key="2">
    <source>
        <dbReference type="ARBA" id="ARBA00022475"/>
    </source>
</evidence>
<evidence type="ECO:0000256" key="8">
    <source>
        <dbReference type="ARBA" id="ARBA00023136"/>
    </source>
</evidence>
<dbReference type="PROSITE" id="PS00211">
    <property type="entry name" value="ABC_TRANSPORTER_1"/>
    <property type="match status" value="1"/>
</dbReference>
<dbReference type="InterPro" id="IPR050107">
    <property type="entry name" value="ABC_carbohydrate_import_ATPase"/>
</dbReference>
<dbReference type="Proteomes" id="UP000019586">
    <property type="component" value="Chromosome"/>
</dbReference>
<dbReference type="Gene3D" id="3.40.50.300">
    <property type="entry name" value="P-loop containing nucleotide triphosphate hydrolases"/>
    <property type="match status" value="2"/>
</dbReference>
<feature type="domain" description="ABC transporter" evidence="9">
    <location>
        <begin position="22"/>
        <end position="259"/>
    </location>
</feature>
<sequence length="516" mass="56464">MKNSLNQKINCRTGAVMSTNRLEMHNISLAFSGFQALNKVDFTLHGGSVHALTGANGAGKSTLMAVLCGTHAHYEGEVTINNLPVTIRSPRDAKQLGIHLVQQEVDVALVPGLSIAENIMLDRLAEPGMTFRWSRVRQLAREALAQLDVALDVRRSIDSCTLAEKQQILLARALSHHCRFLILDEPTAPLDQHESERLFAVVRRLQHQGIGVVFISHRIHELKAICDTLTVLRDGRLIESGPMGPLSGEQIVEKMLGHELSDIFPPPRPPHGEEVLLQVDGLHDEALLQDISLRLRKGEILGIAGLAGAGKTELCKALFGASKSRVQRGELNGQPWRPRDPADSVGRGLALVPEERRKEGIFIEEPIAMNLAVSADNSFSRWSLFGHRQAWRWAEEVIARLGVRATGPGQTLRRLSGGNQQKVAIGKWLRGDANVLIFDEPTKGVDVKAKTDLFMLIDGLAREGKGVIYASGEFAELVGLCDRICVLWDGRIVAEIPGAEAREETLLYYSTGGAAA</sequence>
<evidence type="ECO:0000256" key="3">
    <source>
        <dbReference type="ARBA" id="ARBA00022597"/>
    </source>
</evidence>
<evidence type="ECO:0000256" key="1">
    <source>
        <dbReference type="ARBA" id="ARBA00022448"/>
    </source>
</evidence>
<keyword evidence="6" id="KW-0067">ATP-binding</keyword>
<gene>
    <name evidence="10" type="ORF">KPNJ2_04003</name>
</gene>
<evidence type="ECO:0000256" key="6">
    <source>
        <dbReference type="ARBA" id="ARBA00022840"/>
    </source>
</evidence>
<dbReference type="HOGENOM" id="CLU_000604_92_3_6"/>
<evidence type="ECO:0000256" key="5">
    <source>
        <dbReference type="ARBA" id="ARBA00022741"/>
    </source>
</evidence>
<evidence type="ECO:0000259" key="9">
    <source>
        <dbReference type="PROSITE" id="PS50893"/>
    </source>
</evidence>
<dbReference type="InterPro" id="IPR003439">
    <property type="entry name" value="ABC_transporter-like_ATP-bd"/>
</dbReference>
<dbReference type="CDD" id="cd03216">
    <property type="entry name" value="ABC_Carb_Monos_I"/>
    <property type="match status" value="1"/>
</dbReference>
<keyword evidence="4" id="KW-0677">Repeat</keyword>
<dbReference type="PANTHER" id="PTHR43790:SF3">
    <property type="entry name" value="D-ALLOSE IMPORT ATP-BINDING PROTEIN ALSA-RELATED"/>
    <property type="match status" value="1"/>
</dbReference>
<evidence type="ECO:0000256" key="7">
    <source>
        <dbReference type="ARBA" id="ARBA00022967"/>
    </source>
</evidence>
<organism evidence="10 11">
    <name type="scientific">Klebsiella pneumoniae 30684/NJST258_2</name>
    <dbReference type="NCBI Taxonomy" id="1420013"/>
    <lineage>
        <taxon>Bacteria</taxon>
        <taxon>Pseudomonadati</taxon>
        <taxon>Pseudomonadota</taxon>
        <taxon>Gammaproteobacteria</taxon>
        <taxon>Enterobacterales</taxon>
        <taxon>Enterobacteriaceae</taxon>
        <taxon>Klebsiella/Raoultella group</taxon>
        <taxon>Klebsiella</taxon>
        <taxon>Klebsiella pneumoniae complex</taxon>
    </lineage>
</organism>
<dbReference type="GO" id="GO:0016887">
    <property type="term" value="F:ATP hydrolysis activity"/>
    <property type="evidence" value="ECO:0007669"/>
    <property type="project" value="InterPro"/>
</dbReference>
<reference evidence="10 11" key="1">
    <citation type="journal article" date="2014" name="Proc. Natl. Acad. Sci. U.S.A.">
        <title>Molecular dissection of the evolution of carbapenem-resistant multilocus sequence type 258 Klebsiella pneumoniae.</title>
        <authorList>
            <person name="Deleo F.R."/>
            <person name="Chen L."/>
            <person name="Porcella S.F."/>
            <person name="Martens C.A."/>
            <person name="Kobayashi S.D."/>
            <person name="Porter A.R."/>
            <person name="Chavda K.D."/>
            <person name="Jacobs M.R."/>
            <person name="Mathema B."/>
            <person name="Olsen R.J."/>
            <person name="Bonomo R.A."/>
            <person name="Musser J.M."/>
            <person name="Kreiswirth B.N."/>
        </authorList>
    </citation>
    <scope>NUCLEOTIDE SEQUENCE [LARGE SCALE GENOMIC DNA]</scope>
    <source>
        <strain evidence="10">30684/NJST258_2</strain>
    </source>
</reference>
<dbReference type="KEGG" id="kps:KPNJ2_04003"/>